<dbReference type="Pfam" id="PF02535">
    <property type="entry name" value="Zip"/>
    <property type="match status" value="1"/>
</dbReference>
<evidence type="ECO:0000256" key="1">
    <source>
        <dbReference type="ARBA" id="ARBA00004141"/>
    </source>
</evidence>
<feature type="compositionally biased region" description="Basic and acidic residues" evidence="5">
    <location>
        <begin position="305"/>
        <end position="314"/>
    </location>
</feature>
<dbReference type="GO" id="GO:0005385">
    <property type="term" value="F:zinc ion transmembrane transporter activity"/>
    <property type="evidence" value="ECO:0007669"/>
    <property type="project" value="TreeGrafter"/>
</dbReference>
<keyword evidence="4 6" id="KW-0472">Membrane</keyword>
<dbReference type="OrthoDB" id="200954at2759"/>
<evidence type="ECO:0008006" key="10">
    <source>
        <dbReference type="Google" id="ProtNLM"/>
    </source>
</evidence>
<feature type="transmembrane region" description="Helical" evidence="6">
    <location>
        <begin position="439"/>
        <end position="457"/>
    </location>
</feature>
<comment type="caution">
    <text evidence="8">The sequence shown here is derived from an EMBL/GenBank/DDBJ whole genome shotgun (WGS) entry which is preliminary data.</text>
</comment>
<evidence type="ECO:0000256" key="7">
    <source>
        <dbReference type="SAM" id="SignalP"/>
    </source>
</evidence>
<feature type="transmembrane region" description="Helical" evidence="6">
    <location>
        <begin position="189"/>
        <end position="209"/>
    </location>
</feature>
<evidence type="ECO:0000256" key="3">
    <source>
        <dbReference type="ARBA" id="ARBA00022989"/>
    </source>
</evidence>
<dbReference type="AlphaFoldDB" id="A0A9W8EDK9"/>
<feature type="transmembrane region" description="Helical" evidence="6">
    <location>
        <begin position="160"/>
        <end position="180"/>
    </location>
</feature>
<keyword evidence="7" id="KW-0732">Signal</keyword>
<dbReference type="InterPro" id="IPR003689">
    <property type="entry name" value="ZIP"/>
</dbReference>
<proteinExistence type="predicted"/>
<protein>
    <recommendedName>
        <fullName evidence="10">ZIP zinc transporter-domain-containing protein</fullName>
    </recommendedName>
</protein>
<feature type="transmembrane region" description="Helical" evidence="6">
    <location>
        <begin position="477"/>
        <end position="496"/>
    </location>
</feature>
<evidence type="ECO:0000256" key="6">
    <source>
        <dbReference type="SAM" id="Phobius"/>
    </source>
</evidence>
<evidence type="ECO:0000256" key="4">
    <source>
        <dbReference type="ARBA" id="ARBA00023136"/>
    </source>
</evidence>
<feature type="transmembrane region" description="Helical" evidence="6">
    <location>
        <begin position="229"/>
        <end position="245"/>
    </location>
</feature>
<dbReference type="Proteomes" id="UP001151582">
    <property type="component" value="Unassembled WGS sequence"/>
</dbReference>
<accession>A0A9W8EDK9</accession>
<dbReference type="PANTHER" id="PTHR16950">
    <property type="entry name" value="ZINC TRANSPORTER SLC39A7 HISTIDINE-RICH MEMBRANE PROTEIN KE4"/>
    <property type="match status" value="1"/>
</dbReference>
<feature type="chain" id="PRO_5040957951" description="ZIP zinc transporter-domain-containing protein" evidence="7">
    <location>
        <begin position="30"/>
        <end position="497"/>
    </location>
</feature>
<comment type="subcellular location">
    <subcellularLocation>
        <location evidence="1">Membrane</location>
        <topology evidence="1">Multi-pass membrane protein</topology>
    </subcellularLocation>
</comment>
<keyword evidence="2 6" id="KW-0812">Transmembrane</keyword>
<sequence length="497" mass="51911">MVAYTRLLVLSAAAGLLALTSLTVVPVHAAESLNAAGCSHFQRLQQQQGVDFAADQAAGGCPCKAAAAAAEKERLANAQASAKELPLGHPPVGPSDTPGNCPFTALKQKLGYSTDAPCPFAGACQRAQALWATLTGTQFGGTDGSAPSVWLFLFSEDPKVSAFLATLYISLFPNLILFFVPPNISPQSLNILVSFAVGGLLGDVFLHLLPHSFAEIVHFPPQDHPRQTAVIGVSIFLGLMVFFAIDKLMRMSGGGHDHSHGHGHGSAALETNVNTSGQSTAVDALGKHKMELRQRSRSSSGSDRNPAEKSLSKNADEPVLAPTVKFSAYLNIIADATHNFTDGLAMAASFYSSPAIGISTTIAVFFHEIPHEIGDYAILVQSGLPRRQALLAQFVTALGAFAGTAAGVLIQEMGKASAAATNAAPTGSRLLGGLGWGDLVIPFTAGGFIYIATAGVLPDLLNPPPKDASQRRPFTQALYEFGMMLLGLALMLLVSGE</sequence>
<organism evidence="8 9">
    <name type="scientific">Dimargaris verticillata</name>
    <dbReference type="NCBI Taxonomy" id="2761393"/>
    <lineage>
        <taxon>Eukaryota</taxon>
        <taxon>Fungi</taxon>
        <taxon>Fungi incertae sedis</taxon>
        <taxon>Zoopagomycota</taxon>
        <taxon>Kickxellomycotina</taxon>
        <taxon>Dimargaritomycetes</taxon>
        <taxon>Dimargaritales</taxon>
        <taxon>Dimargaritaceae</taxon>
        <taxon>Dimargaris</taxon>
    </lineage>
</organism>
<feature type="signal peptide" evidence="7">
    <location>
        <begin position="1"/>
        <end position="29"/>
    </location>
</feature>
<feature type="transmembrane region" description="Helical" evidence="6">
    <location>
        <begin position="389"/>
        <end position="410"/>
    </location>
</feature>
<dbReference type="PANTHER" id="PTHR16950:SF16">
    <property type="entry name" value="ZINC TRANSPORTER ZIP13"/>
    <property type="match status" value="1"/>
</dbReference>
<feature type="region of interest" description="Disordered" evidence="5">
    <location>
        <begin position="287"/>
        <end position="314"/>
    </location>
</feature>
<evidence type="ECO:0000313" key="8">
    <source>
        <dbReference type="EMBL" id="KAJ1979083.1"/>
    </source>
</evidence>
<keyword evidence="9" id="KW-1185">Reference proteome</keyword>
<dbReference type="GO" id="GO:0006882">
    <property type="term" value="P:intracellular zinc ion homeostasis"/>
    <property type="evidence" value="ECO:0007669"/>
    <property type="project" value="TreeGrafter"/>
</dbReference>
<dbReference type="GO" id="GO:0016020">
    <property type="term" value="C:membrane"/>
    <property type="evidence" value="ECO:0007669"/>
    <property type="project" value="UniProtKB-SubCell"/>
</dbReference>
<gene>
    <name evidence="8" type="ORF">H4R34_002965</name>
</gene>
<reference evidence="8" key="1">
    <citation type="submission" date="2022-07" db="EMBL/GenBank/DDBJ databases">
        <title>Phylogenomic reconstructions and comparative analyses of Kickxellomycotina fungi.</title>
        <authorList>
            <person name="Reynolds N.K."/>
            <person name="Stajich J.E."/>
            <person name="Barry K."/>
            <person name="Grigoriev I.V."/>
            <person name="Crous P."/>
            <person name="Smith M.E."/>
        </authorList>
    </citation>
    <scope>NUCLEOTIDE SEQUENCE</scope>
    <source>
        <strain evidence="8">RSA 567</strain>
    </source>
</reference>
<evidence type="ECO:0000256" key="2">
    <source>
        <dbReference type="ARBA" id="ARBA00022692"/>
    </source>
</evidence>
<name>A0A9W8EDK9_9FUNG</name>
<dbReference type="EMBL" id="JANBQB010000239">
    <property type="protein sequence ID" value="KAJ1979083.1"/>
    <property type="molecule type" value="Genomic_DNA"/>
</dbReference>
<evidence type="ECO:0000256" key="5">
    <source>
        <dbReference type="SAM" id="MobiDB-lite"/>
    </source>
</evidence>
<evidence type="ECO:0000313" key="9">
    <source>
        <dbReference type="Proteomes" id="UP001151582"/>
    </source>
</evidence>
<keyword evidence="3 6" id="KW-1133">Transmembrane helix</keyword>